<feature type="domain" description="HTH tetR-type" evidence="3">
    <location>
        <begin position="8"/>
        <end position="68"/>
    </location>
</feature>
<dbReference type="InterPro" id="IPR001647">
    <property type="entry name" value="HTH_TetR"/>
</dbReference>
<dbReference type="Proteomes" id="UP000218891">
    <property type="component" value="Chromosome"/>
</dbReference>
<dbReference type="InterPro" id="IPR009057">
    <property type="entry name" value="Homeodomain-like_sf"/>
</dbReference>
<evidence type="ECO:0000256" key="1">
    <source>
        <dbReference type="ARBA" id="ARBA00023125"/>
    </source>
</evidence>
<sequence>MGRPSNRDERYEQVMQALVRCVARYGLEGASLAQVATEAGLTRPLVRYHLGNRSEMTLALQAYVLDSFDSQTDALVEALPKADPGTALVELLFDDTCGTSPDMVLALAALTAKASGEVKLRDACRASVLNFEAAVAGALRGAYPQAGAGAVDACAHGVIALYYNVSSLRPLEMPATWSETARGLAVKLVRELEDYS</sequence>
<organism evidence="4 5">
    <name type="scientific">Phaeobacter piscinae</name>
    <dbReference type="NCBI Taxonomy" id="1580596"/>
    <lineage>
        <taxon>Bacteria</taxon>
        <taxon>Pseudomonadati</taxon>
        <taxon>Pseudomonadota</taxon>
        <taxon>Alphaproteobacteria</taxon>
        <taxon>Rhodobacterales</taxon>
        <taxon>Roseobacteraceae</taxon>
        <taxon>Phaeobacter</taxon>
    </lineage>
</organism>
<proteinExistence type="predicted"/>
<evidence type="ECO:0000259" key="3">
    <source>
        <dbReference type="PROSITE" id="PS50977"/>
    </source>
</evidence>
<evidence type="ECO:0000313" key="4">
    <source>
        <dbReference type="EMBL" id="ATG34768.1"/>
    </source>
</evidence>
<dbReference type="EMBL" id="CP010643">
    <property type="protein sequence ID" value="ATG34768.1"/>
    <property type="molecule type" value="Genomic_DNA"/>
</dbReference>
<reference evidence="4 5" key="1">
    <citation type="journal article" date="2017" name="Front. Microbiol.">
        <title>Phaeobacter piscinae sp. nov., a species of the Roseobacter group and potential aquaculture probiont.</title>
        <authorList>
            <person name="Sonnenschein E.C."/>
            <person name="Phippen C.B.W."/>
            <person name="Nielsen K.F."/>
            <person name="Mateiu R.V."/>
            <person name="Melchiorsen J."/>
            <person name="Gram L."/>
            <person name="Overmann J."/>
            <person name="Freese H.M."/>
        </authorList>
    </citation>
    <scope>NUCLEOTIDE SEQUENCE [LARGE SCALE GENOMIC DNA]</scope>
    <source>
        <strain evidence="4 5">P36</strain>
    </source>
</reference>
<name>A0ABM6PAP5_9RHOB</name>
<accession>A0ABM6PAP5</accession>
<reference evidence="4 5" key="3">
    <citation type="journal article" date="2017" name="Int. J. Syst. Evol. Microbiol.">
        <title>Adaptation of Surface-Associated Bacteria to the Open Ocean: A Genomically Distinct Subpopulation of Phaeobacter gallaeciensis Colonizes Pacific Mesozooplankton.</title>
        <authorList>
            <person name="Freese H.M."/>
            <person name="Methner A."/>
            <person name="Overmann J."/>
        </authorList>
    </citation>
    <scope>NUCLEOTIDE SEQUENCE [LARGE SCALE GENOMIC DNA]</scope>
    <source>
        <strain evidence="4 5">P36</strain>
    </source>
</reference>
<evidence type="ECO:0000256" key="2">
    <source>
        <dbReference type="PROSITE-ProRule" id="PRU00335"/>
    </source>
</evidence>
<gene>
    <name evidence="4" type="ORF">PhaeoP36_00599</name>
</gene>
<keyword evidence="1 2" id="KW-0238">DNA-binding</keyword>
<evidence type="ECO:0000313" key="5">
    <source>
        <dbReference type="Proteomes" id="UP000218891"/>
    </source>
</evidence>
<dbReference type="Gene3D" id="1.10.357.10">
    <property type="entry name" value="Tetracycline Repressor, domain 2"/>
    <property type="match status" value="1"/>
</dbReference>
<dbReference type="SUPFAM" id="SSF46689">
    <property type="entry name" value="Homeodomain-like"/>
    <property type="match status" value="1"/>
</dbReference>
<feature type="DNA-binding region" description="H-T-H motif" evidence="2">
    <location>
        <begin position="31"/>
        <end position="50"/>
    </location>
</feature>
<dbReference type="PROSITE" id="PS50977">
    <property type="entry name" value="HTH_TETR_2"/>
    <property type="match status" value="1"/>
</dbReference>
<reference evidence="4 5" key="4">
    <citation type="journal article" date="2018" name="Environ. Microbiol. Rep.">
        <title>Phylogenetic distribution of roseobacticides in the Roseobacter group and their effect on microalgae.</title>
        <authorList>
            <person name="Sonnenschein E.C."/>
            <person name="Phippen C.B."/>
            <person name="Bentzon-Tilia M."/>
            <person name="Rasmussen S.A."/>
            <person name="Nielsen K.F."/>
            <person name="Gram L."/>
        </authorList>
    </citation>
    <scope>NUCLEOTIDE SEQUENCE [LARGE SCALE GENOMIC DNA]</scope>
    <source>
        <strain evidence="4 5">P36</strain>
    </source>
</reference>
<protein>
    <submittedName>
        <fullName evidence="4">Transcriptional regulator BetI</fullName>
    </submittedName>
</protein>
<reference evidence="4 5" key="2">
    <citation type="journal article" date="2017" name="Genome Biol. Evol.">
        <title>Trajectories and Drivers of Genome Evolution in Surface-Associated Marine Phaeobacter.</title>
        <authorList>
            <person name="Freese H.M."/>
            <person name="Sikorski J."/>
            <person name="Bunk B."/>
            <person name="Scheuner C."/>
            <person name="Meier-Kolthoff J.P."/>
            <person name="Sproer C."/>
            <person name="Gram L."/>
            <person name="Overmann J."/>
        </authorList>
    </citation>
    <scope>NUCLEOTIDE SEQUENCE [LARGE SCALE GENOMIC DNA]</scope>
    <source>
        <strain evidence="4 5">P36</strain>
    </source>
</reference>
<keyword evidence="5" id="KW-1185">Reference proteome</keyword>